<dbReference type="Pfam" id="PF13231">
    <property type="entry name" value="PMT_2"/>
    <property type="match status" value="1"/>
</dbReference>
<evidence type="ECO:0000313" key="11">
    <source>
        <dbReference type="Proteomes" id="UP000022611"/>
    </source>
</evidence>
<dbReference type="Proteomes" id="UP000022611">
    <property type="component" value="Unassembled WGS sequence"/>
</dbReference>
<evidence type="ECO:0000256" key="8">
    <source>
        <dbReference type="SAM" id="Phobius"/>
    </source>
</evidence>
<dbReference type="AlphaFoldDB" id="A0A010SK51"/>
<evidence type="ECO:0000256" key="3">
    <source>
        <dbReference type="ARBA" id="ARBA00022676"/>
    </source>
</evidence>
<evidence type="ECO:0000256" key="7">
    <source>
        <dbReference type="ARBA" id="ARBA00023136"/>
    </source>
</evidence>
<feature type="domain" description="Glycosyltransferase RgtA/B/C/D-like" evidence="9">
    <location>
        <begin position="84"/>
        <end position="246"/>
    </location>
</feature>
<reference evidence="10 11" key="1">
    <citation type="journal article" date="2011" name="J. Bacteriol.">
        <title>Draft genome sequence of the polycyclic aromatic hydrocarbon-degrading, genetically engineered bioluminescent bioreporter Pseudomonas fluorescens HK44.</title>
        <authorList>
            <person name="Chauhan A."/>
            <person name="Layton A.C."/>
            <person name="Williams D.E."/>
            <person name="Smartt A.E."/>
            <person name="Ripp S."/>
            <person name="Karpinets T.V."/>
            <person name="Brown S.D."/>
            <person name="Sayler G.S."/>
        </authorList>
    </citation>
    <scope>NUCLEOTIDE SEQUENCE [LARGE SCALE GENOMIC DNA]</scope>
    <source>
        <strain evidence="10 11">HK44</strain>
    </source>
</reference>
<evidence type="ECO:0000256" key="5">
    <source>
        <dbReference type="ARBA" id="ARBA00022692"/>
    </source>
</evidence>
<feature type="transmembrane region" description="Helical" evidence="8">
    <location>
        <begin position="132"/>
        <end position="150"/>
    </location>
</feature>
<dbReference type="InterPro" id="IPR050297">
    <property type="entry name" value="LipidA_mod_glycosyltrf_83"/>
</dbReference>
<feature type="transmembrane region" description="Helical" evidence="8">
    <location>
        <begin position="373"/>
        <end position="392"/>
    </location>
</feature>
<evidence type="ECO:0000256" key="1">
    <source>
        <dbReference type="ARBA" id="ARBA00004651"/>
    </source>
</evidence>
<keyword evidence="3" id="KW-0328">Glycosyltransferase</keyword>
<evidence type="ECO:0000256" key="6">
    <source>
        <dbReference type="ARBA" id="ARBA00022989"/>
    </source>
</evidence>
<dbReference type="OrthoDB" id="139918at2"/>
<feature type="transmembrane region" description="Helical" evidence="8">
    <location>
        <begin position="187"/>
        <end position="211"/>
    </location>
</feature>
<keyword evidence="6 8" id="KW-1133">Transmembrane helix</keyword>
<evidence type="ECO:0000256" key="2">
    <source>
        <dbReference type="ARBA" id="ARBA00022475"/>
    </source>
</evidence>
<dbReference type="eggNOG" id="COG5305">
    <property type="taxonomic scope" value="Bacteria"/>
</dbReference>
<organism evidence="10 11">
    <name type="scientific">Pseudomonas fluorescens HK44</name>
    <dbReference type="NCBI Taxonomy" id="1042209"/>
    <lineage>
        <taxon>Bacteria</taxon>
        <taxon>Pseudomonadati</taxon>
        <taxon>Pseudomonadota</taxon>
        <taxon>Gammaproteobacteria</taxon>
        <taxon>Pseudomonadales</taxon>
        <taxon>Pseudomonadaceae</taxon>
        <taxon>Pseudomonas</taxon>
    </lineage>
</organism>
<keyword evidence="4" id="KW-0808">Transferase</keyword>
<dbReference type="EMBL" id="AFOY02000021">
    <property type="protein sequence ID" value="EXF91603.1"/>
    <property type="molecule type" value="Genomic_DNA"/>
</dbReference>
<evidence type="ECO:0000256" key="4">
    <source>
        <dbReference type="ARBA" id="ARBA00022679"/>
    </source>
</evidence>
<keyword evidence="5 8" id="KW-0812">Transmembrane</keyword>
<dbReference type="RefSeq" id="WP_019691139.1">
    <property type="nucleotide sequence ID" value="NZ_AFOY02000021.1"/>
</dbReference>
<dbReference type="GO" id="GO:0005886">
    <property type="term" value="C:plasma membrane"/>
    <property type="evidence" value="ECO:0007669"/>
    <property type="project" value="UniProtKB-SubCell"/>
</dbReference>
<evidence type="ECO:0000259" key="9">
    <source>
        <dbReference type="Pfam" id="PF13231"/>
    </source>
</evidence>
<feature type="transmembrane region" description="Helical" evidence="8">
    <location>
        <begin position="35"/>
        <end position="58"/>
    </location>
</feature>
<sequence>MEYRRETELAGQPDGCAARTRLTASARLFQWLTDYGIWPILLLAAFVRFYDLTAAAIWGDEGSSLLMSQYDLAGIWFHAARDVHPPLYFMVLHGWIELFGDGMLSIRGLSALPGIATVAMGVWLVRLIANPRVALLAGLLLALFPSAVRYSQEVRMYSLLGVLLLGATIALVYWVKQPQRARYLVIYALLMAAAFYTHYFTALCVIAHWLYLLVLRVQPGEPLRHINRPGWWLTNAAIVLLFLPWVPQLLSLVQHMPELKASGDVGWEDPVTVSSLPSMVWTFMIQSDDDFLPRSVFFALPVLLLAVIVVTVLRDRSVYRWSALLAIYAVVPLVLVFLVSFISPVFIERYVTAFALGLPLIIALSIDGLKKSARVLALALLMLFIGIEGVGLKNNATVDPNDQLNVTVEFINQHYEPGDQVVISDLLWYMPYVYYDRTDVQPRLFTPVLANGTSSRPNAYGFGTLVEEAADKIYLDRLTDLPPGAHRVWLFSTADQPDEFAPLPADWQKISEKVAGNAQARLFVINSPKK</sequence>
<comment type="caution">
    <text evidence="10">The sequence shown here is derived from an EMBL/GenBank/DDBJ whole genome shotgun (WGS) entry which is preliminary data.</text>
</comment>
<dbReference type="GO" id="GO:0010041">
    <property type="term" value="P:response to iron(III) ion"/>
    <property type="evidence" value="ECO:0007669"/>
    <property type="project" value="TreeGrafter"/>
</dbReference>
<protein>
    <submittedName>
        <fullName evidence="10">Membrane protein</fullName>
    </submittedName>
</protein>
<feature type="transmembrane region" description="Helical" evidence="8">
    <location>
        <begin position="291"/>
        <end position="313"/>
    </location>
</feature>
<keyword evidence="2" id="KW-1003">Cell membrane</keyword>
<dbReference type="GO" id="GO:0016763">
    <property type="term" value="F:pentosyltransferase activity"/>
    <property type="evidence" value="ECO:0007669"/>
    <property type="project" value="TreeGrafter"/>
</dbReference>
<name>A0A010SK51_PSEFL</name>
<feature type="transmembrane region" description="Helical" evidence="8">
    <location>
        <begin position="349"/>
        <end position="366"/>
    </location>
</feature>
<dbReference type="PATRIC" id="fig|1042209.11.peg.5628"/>
<dbReference type="GO" id="GO:0009103">
    <property type="term" value="P:lipopolysaccharide biosynthetic process"/>
    <property type="evidence" value="ECO:0007669"/>
    <property type="project" value="TreeGrafter"/>
</dbReference>
<proteinExistence type="predicted"/>
<dbReference type="HOGENOM" id="CLU_041024_0_0_6"/>
<keyword evidence="7 8" id="KW-0472">Membrane</keyword>
<accession>A0A010SK51</accession>
<feature type="transmembrane region" description="Helical" evidence="8">
    <location>
        <begin position="325"/>
        <end position="343"/>
    </location>
</feature>
<comment type="subcellular location">
    <subcellularLocation>
        <location evidence="1">Cell membrane</location>
        <topology evidence="1">Multi-pass membrane protein</topology>
    </subcellularLocation>
</comment>
<feature type="transmembrane region" description="Helical" evidence="8">
    <location>
        <begin position="156"/>
        <end position="175"/>
    </location>
</feature>
<gene>
    <name evidence="10" type="ORF">HK44_017325</name>
</gene>
<dbReference type="PANTHER" id="PTHR33908">
    <property type="entry name" value="MANNOSYLTRANSFERASE YKCB-RELATED"/>
    <property type="match status" value="1"/>
</dbReference>
<evidence type="ECO:0000313" key="10">
    <source>
        <dbReference type="EMBL" id="EXF91603.1"/>
    </source>
</evidence>
<feature type="transmembrane region" description="Helical" evidence="8">
    <location>
        <begin position="104"/>
        <end position="125"/>
    </location>
</feature>
<dbReference type="PANTHER" id="PTHR33908:SF3">
    <property type="entry name" value="UNDECAPRENYL PHOSPHATE-ALPHA-4-AMINO-4-DEOXY-L-ARABINOSE ARABINOSYL TRANSFERASE"/>
    <property type="match status" value="1"/>
</dbReference>
<feature type="transmembrane region" description="Helical" evidence="8">
    <location>
        <begin position="231"/>
        <end position="253"/>
    </location>
</feature>
<dbReference type="InterPro" id="IPR038731">
    <property type="entry name" value="RgtA/B/C-like"/>
</dbReference>